<dbReference type="Proteomes" id="UP000824115">
    <property type="component" value="Unassembled WGS sequence"/>
</dbReference>
<dbReference type="EMBL" id="DXAW01000060">
    <property type="protein sequence ID" value="HIZ85455.1"/>
    <property type="molecule type" value="Genomic_DNA"/>
</dbReference>
<evidence type="ECO:0008006" key="3">
    <source>
        <dbReference type="Google" id="ProtNLM"/>
    </source>
</evidence>
<dbReference type="PROSITE" id="PS51257">
    <property type="entry name" value="PROKAR_LIPOPROTEIN"/>
    <property type="match status" value="1"/>
</dbReference>
<proteinExistence type="predicted"/>
<dbReference type="AlphaFoldDB" id="A0A9D2GQA4"/>
<evidence type="ECO:0000313" key="1">
    <source>
        <dbReference type="EMBL" id="HIZ85455.1"/>
    </source>
</evidence>
<gene>
    <name evidence="1" type="ORF">IAC04_03085</name>
</gene>
<evidence type="ECO:0000313" key="2">
    <source>
        <dbReference type="Proteomes" id="UP000824115"/>
    </source>
</evidence>
<reference evidence="1" key="1">
    <citation type="journal article" date="2021" name="PeerJ">
        <title>Extensive microbial diversity within the chicken gut microbiome revealed by metagenomics and culture.</title>
        <authorList>
            <person name="Gilroy R."/>
            <person name="Ravi A."/>
            <person name="Getino M."/>
            <person name="Pursley I."/>
            <person name="Horton D.L."/>
            <person name="Alikhan N.F."/>
            <person name="Baker D."/>
            <person name="Gharbi K."/>
            <person name="Hall N."/>
            <person name="Watson M."/>
            <person name="Adriaenssens E.M."/>
            <person name="Foster-Nyarko E."/>
            <person name="Jarju S."/>
            <person name="Secka A."/>
            <person name="Antonio M."/>
            <person name="Oren A."/>
            <person name="Chaudhuri R.R."/>
            <person name="La Ragione R."/>
            <person name="Hildebrand F."/>
            <person name="Pallen M.J."/>
        </authorList>
    </citation>
    <scope>NUCLEOTIDE SEQUENCE</scope>
    <source>
        <strain evidence="1">Gambia16-554</strain>
    </source>
</reference>
<comment type="caution">
    <text evidence="1">The sequence shown here is derived from an EMBL/GenBank/DDBJ whole genome shotgun (WGS) entry which is preliminary data.</text>
</comment>
<reference evidence="1" key="2">
    <citation type="submission" date="2021-04" db="EMBL/GenBank/DDBJ databases">
        <authorList>
            <person name="Gilroy R."/>
        </authorList>
    </citation>
    <scope>NUCLEOTIDE SEQUENCE</scope>
    <source>
        <strain evidence="1">Gambia16-554</strain>
    </source>
</reference>
<sequence length="311" mass="34592">MDRIVRISLLCVASLLVLSGCIRDQILPCPPLSVSIGVLDKNWSNIGDAVGTEFDSLLHVKDDALPFREYISTICYSLKNLSTGDSAVVTARYVIEHDEQRELIVFPDSLPFGQYEITVWGNIQESALSEDFCTVTLHEDGDSEAEDIFHACDTLDYRYDAAEFNLDLQRTVGCLLIYAFHLPEGVDYSTKDIEGVYGNVGKGLQYSGPVSVHTEMDWGKDCGNVMTATCTAPSEEKAVLQLAFYDTDQSSAAGSVRLSQDGTYMAEPVSVAIRRNELTVLRYDYNPEADNFNISVLVNDMWMDIHDMIMD</sequence>
<accession>A0A9D2GQA4</accession>
<organism evidence="1 2">
    <name type="scientific">Candidatus Coprenecus stercoravium</name>
    <dbReference type="NCBI Taxonomy" id="2840735"/>
    <lineage>
        <taxon>Bacteria</taxon>
        <taxon>Pseudomonadati</taxon>
        <taxon>Bacteroidota</taxon>
        <taxon>Bacteroidia</taxon>
        <taxon>Bacteroidales</taxon>
        <taxon>Rikenellaceae</taxon>
        <taxon>Rikenellaceae incertae sedis</taxon>
        <taxon>Candidatus Coprenecus</taxon>
    </lineage>
</organism>
<name>A0A9D2GQA4_9BACT</name>
<protein>
    <recommendedName>
        <fullName evidence="3">Lipoprotein</fullName>
    </recommendedName>
</protein>